<sequence>MNKLTLSTALATSLFLGACATGPVKPAYVSPTQYQSWNCAQLHTEYARIGKYVSDGVEPEKRTGMGVGVGLGVGGWGGGWGIRPNISVSMGQSSNSKRTEVAKLYGQQDAIAQAAQFKNCPIQNLRQSN</sequence>
<protein>
    <recommendedName>
        <fullName evidence="4">Lipoprotein</fullName>
    </recommendedName>
</protein>
<evidence type="ECO:0000313" key="2">
    <source>
        <dbReference type="EMBL" id="SDC59087.1"/>
    </source>
</evidence>
<dbReference type="EMBL" id="FMYK01000008">
    <property type="protein sequence ID" value="SDC59087.1"/>
    <property type="molecule type" value="Genomic_DNA"/>
</dbReference>
<proteinExistence type="predicted"/>
<dbReference type="OrthoDB" id="6647798at2"/>
<keyword evidence="1" id="KW-0732">Signal</keyword>
<dbReference type="Proteomes" id="UP000242317">
    <property type="component" value="Unassembled WGS sequence"/>
</dbReference>
<evidence type="ECO:0000313" key="3">
    <source>
        <dbReference type="Proteomes" id="UP000242317"/>
    </source>
</evidence>
<organism evidence="2 3">
    <name type="scientific">Acinetobacter marinus</name>
    <dbReference type="NCBI Taxonomy" id="281375"/>
    <lineage>
        <taxon>Bacteria</taxon>
        <taxon>Pseudomonadati</taxon>
        <taxon>Pseudomonadota</taxon>
        <taxon>Gammaproteobacteria</taxon>
        <taxon>Moraxellales</taxon>
        <taxon>Moraxellaceae</taxon>
        <taxon>Acinetobacter</taxon>
    </lineage>
</organism>
<name>A0A1G6MV52_9GAMM</name>
<dbReference type="PROSITE" id="PS51257">
    <property type="entry name" value="PROKAR_LIPOPROTEIN"/>
    <property type="match status" value="1"/>
</dbReference>
<gene>
    <name evidence="2" type="ORF">SAMN05421749_1088</name>
</gene>
<dbReference type="AlphaFoldDB" id="A0A1G6MV52"/>
<dbReference type="RefSeq" id="WP_092620714.1">
    <property type="nucleotide sequence ID" value="NZ_FMYK01000008.1"/>
</dbReference>
<accession>A0A1G6MV52</accession>
<evidence type="ECO:0008006" key="4">
    <source>
        <dbReference type="Google" id="ProtNLM"/>
    </source>
</evidence>
<feature type="chain" id="PRO_5017328767" description="Lipoprotein" evidence="1">
    <location>
        <begin position="21"/>
        <end position="129"/>
    </location>
</feature>
<keyword evidence="3" id="KW-1185">Reference proteome</keyword>
<feature type="signal peptide" evidence="1">
    <location>
        <begin position="1"/>
        <end position="20"/>
    </location>
</feature>
<reference evidence="3" key="1">
    <citation type="submission" date="2016-09" db="EMBL/GenBank/DDBJ databases">
        <authorList>
            <person name="Varghese N."/>
            <person name="Submissions S."/>
        </authorList>
    </citation>
    <scope>NUCLEOTIDE SEQUENCE [LARGE SCALE GENOMIC DNA]</scope>
    <source>
        <strain evidence="3">ANC 3699</strain>
    </source>
</reference>
<evidence type="ECO:0000256" key="1">
    <source>
        <dbReference type="SAM" id="SignalP"/>
    </source>
</evidence>